<accession>A0A6A4WVI6</accession>
<gene>
    <name evidence="2" type="ORF">FJT64_022340</name>
</gene>
<keyword evidence="3" id="KW-1185">Reference proteome</keyword>
<proteinExistence type="predicted"/>
<reference evidence="2 3" key="1">
    <citation type="submission" date="2019-07" db="EMBL/GenBank/DDBJ databases">
        <title>Draft genome assembly of a fouling barnacle, Amphibalanus amphitrite (Darwin, 1854): The first reference genome for Thecostraca.</title>
        <authorList>
            <person name="Kim W."/>
        </authorList>
    </citation>
    <scope>NUCLEOTIDE SEQUENCE [LARGE SCALE GENOMIC DNA]</scope>
    <source>
        <strain evidence="2">SNU_AA5</strain>
        <tissue evidence="2">Soma without cirri and trophi</tissue>
    </source>
</reference>
<feature type="compositionally biased region" description="Polar residues" evidence="1">
    <location>
        <begin position="130"/>
        <end position="139"/>
    </location>
</feature>
<protein>
    <submittedName>
        <fullName evidence="2">Uncharacterized protein</fullName>
    </submittedName>
</protein>
<feature type="compositionally biased region" description="Gly residues" evidence="1">
    <location>
        <begin position="99"/>
        <end position="113"/>
    </location>
</feature>
<name>A0A6A4WVI6_AMPAM</name>
<evidence type="ECO:0000313" key="2">
    <source>
        <dbReference type="EMBL" id="KAF0306111.1"/>
    </source>
</evidence>
<sequence length="218" mass="22243">MADQPMTELSLPEPAPALDSLTAADDDSRLKSEIIDELFGVPALAEPDPEPEPDPGPSRASLRTSLEEEEEGSSGENLDSVALNLEHALSEVFGEVEGATGGSGGGGADGGAAGDATGAAHPTTGDMNGQPVSNGQVESSHPPETVKEGRQPPPAPADTAADDDDIVVLDEVIPASSASTATKCRLRGPASKRKDFARLGPPSSRMPPVEAHGKCDYT</sequence>
<feature type="compositionally biased region" description="Low complexity" evidence="1">
    <location>
        <begin position="114"/>
        <end position="126"/>
    </location>
</feature>
<feature type="region of interest" description="Disordered" evidence="1">
    <location>
        <begin position="1"/>
        <end position="218"/>
    </location>
</feature>
<organism evidence="2 3">
    <name type="scientific">Amphibalanus amphitrite</name>
    <name type="common">Striped barnacle</name>
    <name type="synonym">Balanus amphitrite</name>
    <dbReference type="NCBI Taxonomy" id="1232801"/>
    <lineage>
        <taxon>Eukaryota</taxon>
        <taxon>Metazoa</taxon>
        <taxon>Ecdysozoa</taxon>
        <taxon>Arthropoda</taxon>
        <taxon>Crustacea</taxon>
        <taxon>Multicrustacea</taxon>
        <taxon>Cirripedia</taxon>
        <taxon>Thoracica</taxon>
        <taxon>Thoracicalcarea</taxon>
        <taxon>Balanomorpha</taxon>
        <taxon>Balanoidea</taxon>
        <taxon>Balanidae</taxon>
        <taxon>Amphibalaninae</taxon>
        <taxon>Amphibalanus</taxon>
    </lineage>
</organism>
<dbReference type="Proteomes" id="UP000440578">
    <property type="component" value="Unassembled WGS sequence"/>
</dbReference>
<evidence type="ECO:0000256" key="1">
    <source>
        <dbReference type="SAM" id="MobiDB-lite"/>
    </source>
</evidence>
<dbReference type="EMBL" id="VIIS01000690">
    <property type="protein sequence ID" value="KAF0306111.1"/>
    <property type="molecule type" value="Genomic_DNA"/>
</dbReference>
<evidence type="ECO:0000313" key="3">
    <source>
        <dbReference type="Proteomes" id="UP000440578"/>
    </source>
</evidence>
<comment type="caution">
    <text evidence="2">The sequence shown here is derived from an EMBL/GenBank/DDBJ whole genome shotgun (WGS) entry which is preliminary data.</text>
</comment>
<dbReference type="AlphaFoldDB" id="A0A6A4WVI6"/>